<evidence type="ECO:0000256" key="5">
    <source>
        <dbReference type="ARBA" id="ARBA00022781"/>
    </source>
</evidence>
<dbReference type="Gene3D" id="1.10.287.80">
    <property type="entry name" value="ATP synthase, gamma subunit, helix hairpin domain"/>
    <property type="match status" value="2"/>
</dbReference>
<comment type="function">
    <text evidence="1 10">Produces ATP from ADP in the presence of a proton gradient across the membrane. The gamma chain is believed to be important in regulating ATPase activity and the flow of protons through the CF(0) complex.</text>
</comment>
<evidence type="ECO:0000256" key="8">
    <source>
        <dbReference type="ARBA" id="ARBA00023196"/>
    </source>
</evidence>
<dbReference type="NCBIfam" id="TIGR01146">
    <property type="entry name" value="ATPsyn_F1gamma"/>
    <property type="match status" value="1"/>
</dbReference>
<dbReference type="CDD" id="cd12151">
    <property type="entry name" value="F1-ATPase_gamma"/>
    <property type="match status" value="1"/>
</dbReference>
<evidence type="ECO:0000256" key="7">
    <source>
        <dbReference type="ARBA" id="ARBA00023136"/>
    </source>
</evidence>
<name>A0ABU1QGY7_9BACL</name>
<dbReference type="PRINTS" id="PR00126">
    <property type="entry name" value="ATPASEGAMMA"/>
</dbReference>
<keyword evidence="5 10" id="KW-0375">Hydrogen ion transport</keyword>
<comment type="subcellular location">
    <subcellularLocation>
        <location evidence="10">Cell membrane</location>
        <topology evidence="10">Peripheral membrane protein</topology>
    </subcellularLocation>
    <subcellularLocation>
        <location evidence="2">Membrane</location>
        <topology evidence="2">Peripheral membrane protein</topology>
    </subcellularLocation>
</comment>
<dbReference type="SUPFAM" id="SSF52943">
    <property type="entry name" value="ATP synthase (F1-ATPase), gamma subunit"/>
    <property type="match status" value="1"/>
</dbReference>
<reference evidence="11 12" key="1">
    <citation type="submission" date="2023-07" db="EMBL/GenBank/DDBJ databases">
        <title>Sorghum-associated microbial communities from plants grown in Nebraska, USA.</title>
        <authorList>
            <person name="Schachtman D."/>
        </authorList>
    </citation>
    <scope>NUCLEOTIDE SEQUENCE [LARGE SCALE GENOMIC DNA]</scope>
    <source>
        <strain evidence="11 12">BE143</strain>
    </source>
</reference>
<keyword evidence="4 10" id="KW-0813">Transport</keyword>
<evidence type="ECO:0000256" key="10">
    <source>
        <dbReference type="HAMAP-Rule" id="MF_00815"/>
    </source>
</evidence>
<evidence type="ECO:0000256" key="6">
    <source>
        <dbReference type="ARBA" id="ARBA00023065"/>
    </source>
</evidence>
<dbReference type="InterPro" id="IPR023632">
    <property type="entry name" value="ATP_synth_F1_gsu_CS"/>
</dbReference>
<dbReference type="InterPro" id="IPR000131">
    <property type="entry name" value="ATP_synth_F1_gsu"/>
</dbReference>
<proteinExistence type="inferred from homology"/>
<accession>A0ABU1QGY7</accession>
<dbReference type="Gene3D" id="3.40.1380.10">
    <property type="match status" value="1"/>
</dbReference>
<gene>
    <name evidence="10" type="primary">atpG</name>
    <name evidence="11" type="ORF">J2W98_003110</name>
</gene>
<keyword evidence="6 10" id="KW-0406">Ion transport</keyword>
<dbReference type="PROSITE" id="PS00153">
    <property type="entry name" value="ATPASE_GAMMA"/>
    <property type="match status" value="1"/>
</dbReference>
<sequence>MAQAKGLLTKLALALLELKGGEIMAKGMREIKRQIKSVQSTKQITKAMEMVAASKLRKAQEKAESARPYSEKLKEVVSSIASGANNIKHPMLETRPVKKTAYLIITSDRGLAGGYNANILRQVTQTISERHRSQDEFVIFIIGRKGRDYFRRREFPIAESVTDLSDTPAFADIKTIASKAVQGFELKEFDELYLCYNRFVNALTQIPTVDRLLPMATPDSATASSSINYEYEPSPEGVLEVLLPRYAETLIYGALLDGKASELGAKMTAMGSATKNASKLIGELSLTYNRARQAAITQEITEIVAGASAQS</sequence>
<dbReference type="InterPro" id="IPR035968">
    <property type="entry name" value="ATP_synth_F1_ATPase_gsu"/>
</dbReference>
<dbReference type="Pfam" id="PF00231">
    <property type="entry name" value="ATP-synt"/>
    <property type="match status" value="1"/>
</dbReference>
<evidence type="ECO:0000313" key="11">
    <source>
        <dbReference type="EMBL" id="MDR6778833.1"/>
    </source>
</evidence>
<keyword evidence="8 10" id="KW-0139">CF(1)</keyword>
<evidence type="ECO:0000256" key="2">
    <source>
        <dbReference type="ARBA" id="ARBA00004170"/>
    </source>
</evidence>
<keyword evidence="12" id="KW-1185">Reference proteome</keyword>
<dbReference type="PANTHER" id="PTHR11693:SF22">
    <property type="entry name" value="ATP SYNTHASE SUBUNIT GAMMA, MITOCHONDRIAL"/>
    <property type="match status" value="1"/>
</dbReference>
<dbReference type="Proteomes" id="UP001266807">
    <property type="component" value="Unassembled WGS sequence"/>
</dbReference>
<keyword evidence="7 10" id="KW-0472">Membrane</keyword>
<keyword evidence="10" id="KW-1003">Cell membrane</keyword>
<dbReference type="PANTHER" id="PTHR11693">
    <property type="entry name" value="ATP SYNTHASE GAMMA CHAIN"/>
    <property type="match status" value="1"/>
</dbReference>
<dbReference type="EMBL" id="JAVDUG010000003">
    <property type="protein sequence ID" value="MDR6778833.1"/>
    <property type="molecule type" value="Genomic_DNA"/>
</dbReference>
<evidence type="ECO:0000256" key="3">
    <source>
        <dbReference type="ARBA" id="ARBA00007681"/>
    </source>
</evidence>
<comment type="caution">
    <text evidence="11">The sequence shown here is derived from an EMBL/GenBank/DDBJ whole genome shotgun (WGS) entry which is preliminary data.</text>
</comment>
<evidence type="ECO:0000256" key="9">
    <source>
        <dbReference type="ARBA" id="ARBA00023310"/>
    </source>
</evidence>
<organism evidence="11 12">
    <name type="scientific">Paenibacillus peoriae</name>
    <dbReference type="NCBI Taxonomy" id="59893"/>
    <lineage>
        <taxon>Bacteria</taxon>
        <taxon>Bacillati</taxon>
        <taxon>Bacillota</taxon>
        <taxon>Bacilli</taxon>
        <taxon>Bacillales</taxon>
        <taxon>Paenibacillaceae</taxon>
        <taxon>Paenibacillus</taxon>
    </lineage>
</organism>
<evidence type="ECO:0000256" key="1">
    <source>
        <dbReference type="ARBA" id="ARBA00003456"/>
    </source>
</evidence>
<evidence type="ECO:0000256" key="4">
    <source>
        <dbReference type="ARBA" id="ARBA00022448"/>
    </source>
</evidence>
<dbReference type="HAMAP" id="MF_00815">
    <property type="entry name" value="ATP_synth_gamma_bact"/>
    <property type="match status" value="1"/>
</dbReference>
<evidence type="ECO:0000313" key="12">
    <source>
        <dbReference type="Proteomes" id="UP001266807"/>
    </source>
</evidence>
<comment type="subunit">
    <text evidence="10">F-type ATPases have 2 components, CF(1) - the catalytic core - and CF(0) - the membrane proton channel. CF(1) has five subunits: alpha(3), beta(3), gamma(1), delta(1), epsilon(1). CF(0) has three main subunits: a, b and c.</text>
</comment>
<comment type="similarity">
    <text evidence="3 10">Belongs to the ATPase gamma chain family.</text>
</comment>
<protein>
    <recommendedName>
        <fullName evidence="10">ATP synthase gamma chain</fullName>
    </recommendedName>
    <alternativeName>
        <fullName evidence="10">ATP synthase F1 sector gamma subunit</fullName>
    </alternativeName>
    <alternativeName>
        <fullName evidence="10">F-ATPase gamma subunit</fullName>
    </alternativeName>
</protein>
<keyword evidence="9 10" id="KW-0066">ATP synthesis</keyword>